<keyword evidence="4" id="KW-0641">Proline biosynthesis</keyword>
<evidence type="ECO:0000313" key="11">
    <source>
        <dbReference type="Proteomes" id="UP000321917"/>
    </source>
</evidence>
<comment type="function">
    <text evidence="4">Catalyzes the reduction of 1-pyrroline-5-carboxylate (PCA) to L-proline.</text>
</comment>
<keyword evidence="2 4" id="KW-0521">NADP</keyword>
<comment type="catalytic activity">
    <reaction evidence="4">
        <text>L-proline + NADP(+) = (S)-1-pyrroline-5-carboxylate + NADPH + 2 H(+)</text>
        <dbReference type="Rhea" id="RHEA:14109"/>
        <dbReference type="ChEBI" id="CHEBI:15378"/>
        <dbReference type="ChEBI" id="CHEBI:17388"/>
        <dbReference type="ChEBI" id="CHEBI:57783"/>
        <dbReference type="ChEBI" id="CHEBI:58349"/>
        <dbReference type="ChEBI" id="CHEBI:60039"/>
        <dbReference type="EC" id="1.5.1.2"/>
    </reaction>
</comment>
<dbReference type="Proteomes" id="UP000321525">
    <property type="component" value="Unassembled WGS sequence"/>
</dbReference>
<keyword evidence="4" id="KW-0028">Amino-acid biosynthesis</keyword>
<dbReference type="PIRSF" id="PIRSF000193">
    <property type="entry name" value="Pyrrol-5-carb_rd"/>
    <property type="match status" value="1"/>
</dbReference>
<dbReference type="Pfam" id="PF14748">
    <property type="entry name" value="P5CR_dimer"/>
    <property type="match status" value="1"/>
</dbReference>
<dbReference type="EMBL" id="VOLR01000001">
    <property type="protein sequence ID" value="TWX62752.1"/>
    <property type="molecule type" value="Genomic_DNA"/>
</dbReference>
<dbReference type="RefSeq" id="WP_146795820.1">
    <property type="nucleotide sequence ID" value="NZ_VOLP01000001.1"/>
</dbReference>
<dbReference type="SUPFAM" id="SSF48179">
    <property type="entry name" value="6-phosphogluconate dehydrogenase C-terminal domain-like"/>
    <property type="match status" value="1"/>
</dbReference>
<dbReference type="SUPFAM" id="SSF51735">
    <property type="entry name" value="NAD(P)-binding Rossmann-fold domains"/>
    <property type="match status" value="1"/>
</dbReference>
<reference evidence="9 11" key="1">
    <citation type="submission" date="2019-07" db="EMBL/GenBank/DDBJ databases">
        <title>Genomes of sea-ice associated Colwellia species.</title>
        <authorList>
            <person name="Bowman J.P."/>
        </authorList>
    </citation>
    <scope>NUCLEOTIDE SEQUENCE [LARGE SCALE GENOMIC DNA]</scope>
    <source>
        <strain evidence="8 10">ACAM 607</strain>
        <strain evidence="9 11">IC036</strain>
    </source>
</reference>
<feature type="domain" description="Pyrroline-5-carboxylate reductase dimerisation" evidence="7">
    <location>
        <begin position="153"/>
        <end position="256"/>
    </location>
</feature>
<dbReference type="GO" id="GO:0004735">
    <property type="term" value="F:pyrroline-5-carboxylate reductase activity"/>
    <property type="evidence" value="ECO:0007669"/>
    <property type="project" value="UniProtKB-UniRule"/>
</dbReference>
<sequence length="259" mass="27564">MSLLMIGCGKMGGSLLTRWATSTNHTITIINPSLVKAPQGVIIRQAIEELADQRFDIIVIAIKPQLIEKILPSYRRHLADSGCIISIAAGYSVSSIEQLLGEQAIVRVMPNLPAQIGRGVSGLYANSRCSAVHIENAMALTNAVGYTHLANSEDELDRVTAVAGSGPGYAFEIARCWIESAIKLGFSPQTATELVLNTLGGSMELALTSKEDIDTLRNSVTSKNGTTAAGLSALMQDEQLASLFDSTVSSAYQRAVALR</sequence>
<dbReference type="PANTHER" id="PTHR11645">
    <property type="entry name" value="PYRROLINE-5-CARBOXYLATE REDUCTASE"/>
    <property type="match status" value="1"/>
</dbReference>
<dbReference type="Pfam" id="PF03807">
    <property type="entry name" value="F420_oxidored"/>
    <property type="match status" value="1"/>
</dbReference>
<dbReference type="InterPro" id="IPR028939">
    <property type="entry name" value="P5C_Rdtase_cat_N"/>
</dbReference>
<feature type="binding site" evidence="5">
    <location>
        <begin position="6"/>
        <end position="11"/>
    </location>
    <ligand>
        <name>NADP(+)</name>
        <dbReference type="ChEBI" id="CHEBI:58349"/>
    </ligand>
</feature>
<dbReference type="GO" id="GO:0055129">
    <property type="term" value="P:L-proline biosynthetic process"/>
    <property type="evidence" value="ECO:0007669"/>
    <property type="project" value="UniProtKB-UniRule"/>
</dbReference>
<evidence type="ECO:0000313" key="8">
    <source>
        <dbReference type="EMBL" id="TWX62752.1"/>
    </source>
</evidence>
<dbReference type="EMBL" id="VOLQ01000015">
    <property type="protein sequence ID" value="TWX67066.1"/>
    <property type="molecule type" value="Genomic_DNA"/>
</dbReference>
<dbReference type="Proteomes" id="UP000321917">
    <property type="component" value="Unassembled WGS sequence"/>
</dbReference>
<evidence type="ECO:0000313" key="10">
    <source>
        <dbReference type="Proteomes" id="UP000321525"/>
    </source>
</evidence>
<evidence type="ECO:0000256" key="3">
    <source>
        <dbReference type="ARBA" id="ARBA00023002"/>
    </source>
</evidence>
<gene>
    <name evidence="4" type="primary">proC</name>
    <name evidence="8" type="ORF">ESZ26_00060</name>
    <name evidence="9" type="ORF">ESZ27_09300</name>
</gene>
<dbReference type="Gene3D" id="3.40.50.720">
    <property type="entry name" value="NAD(P)-binding Rossmann-like Domain"/>
    <property type="match status" value="1"/>
</dbReference>
<dbReference type="InterPro" id="IPR000304">
    <property type="entry name" value="Pyrroline-COOH_reductase"/>
</dbReference>
<dbReference type="GO" id="GO:0005737">
    <property type="term" value="C:cytoplasm"/>
    <property type="evidence" value="ECO:0007669"/>
    <property type="project" value="UniProtKB-SubCell"/>
</dbReference>
<feature type="domain" description="Pyrroline-5-carboxylate reductase catalytic N-terminal" evidence="6">
    <location>
        <begin position="5"/>
        <end position="90"/>
    </location>
</feature>
<keyword evidence="3 4" id="KW-0560">Oxidoreductase</keyword>
<dbReference type="Gene3D" id="1.10.3730.10">
    <property type="entry name" value="ProC C-terminal domain-like"/>
    <property type="match status" value="1"/>
</dbReference>
<dbReference type="InterPro" id="IPR036291">
    <property type="entry name" value="NAD(P)-bd_dom_sf"/>
</dbReference>
<dbReference type="EC" id="1.5.1.2" evidence="4"/>
<organism evidence="9 11">
    <name type="scientific">Colwellia hornerae</name>
    <dbReference type="NCBI Taxonomy" id="89402"/>
    <lineage>
        <taxon>Bacteria</taxon>
        <taxon>Pseudomonadati</taxon>
        <taxon>Pseudomonadota</taxon>
        <taxon>Gammaproteobacteria</taxon>
        <taxon>Alteromonadales</taxon>
        <taxon>Colwelliaceae</taxon>
        <taxon>Colwellia</taxon>
    </lineage>
</organism>
<evidence type="ECO:0000256" key="5">
    <source>
        <dbReference type="PIRSR" id="PIRSR000193-1"/>
    </source>
</evidence>
<accession>A0A5C6QDG8</accession>
<evidence type="ECO:0000256" key="1">
    <source>
        <dbReference type="ARBA" id="ARBA00005525"/>
    </source>
</evidence>
<keyword evidence="4" id="KW-0963">Cytoplasm</keyword>
<dbReference type="OrthoDB" id="9805754at2"/>
<keyword evidence="10" id="KW-1185">Reference proteome</keyword>
<comment type="pathway">
    <text evidence="4">Amino-acid biosynthesis; L-proline biosynthesis; L-proline from L-glutamate 5-semialdehyde: step 1/1.</text>
</comment>
<evidence type="ECO:0000259" key="6">
    <source>
        <dbReference type="Pfam" id="PF03807"/>
    </source>
</evidence>
<dbReference type="InterPro" id="IPR029036">
    <property type="entry name" value="P5CR_dimer"/>
</dbReference>
<name>A0A5C6QDG8_9GAMM</name>
<feature type="binding site" evidence="5">
    <location>
        <begin position="61"/>
        <end position="64"/>
    </location>
    <ligand>
        <name>NADP(+)</name>
        <dbReference type="ChEBI" id="CHEBI:58349"/>
    </ligand>
</feature>
<dbReference type="AlphaFoldDB" id="A0A5C6QDG8"/>
<dbReference type="UniPathway" id="UPA00098">
    <property type="reaction ID" value="UER00361"/>
</dbReference>
<protein>
    <recommendedName>
        <fullName evidence="4">Pyrroline-5-carboxylate reductase</fullName>
        <shortName evidence="4">P5C reductase</shortName>
        <shortName evidence="4">P5CR</shortName>
        <ecNumber evidence="4">1.5.1.2</ecNumber>
    </recommendedName>
    <alternativeName>
        <fullName evidence="4">PCA reductase</fullName>
    </alternativeName>
</protein>
<comment type="similarity">
    <text evidence="1 4">Belongs to the pyrroline-5-carboxylate reductase family.</text>
</comment>
<dbReference type="PANTHER" id="PTHR11645:SF0">
    <property type="entry name" value="PYRROLINE-5-CARBOXYLATE REDUCTASE 3"/>
    <property type="match status" value="1"/>
</dbReference>
<evidence type="ECO:0000256" key="4">
    <source>
        <dbReference type="HAMAP-Rule" id="MF_01925"/>
    </source>
</evidence>
<comment type="subcellular location">
    <subcellularLocation>
        <location evidence="4">Cytoplasm</location>
    </subcellularLocation>
</comment>
<dbReference type="InterPro" id="IPR008927">
    <property type="entry name" value="6-PGluconate_DH-like_C_sf"/>
</dbReference>
<comment type="caution">
    <text evidence="9">The sequence shown here is derived from an EMBL/GenBank/DDBJ whole genome shotgun (WGS) entry which is preliminary data.</text>
</comment>
<evidence type="ECO:0000313" key="9">
    <source>
        <dbReference type="EMBL" id="TWX67066.1"/>
    </source>
</evidence>
<dbReference type="HAMAP" id="MF_01925">
    <property type="entry name" value="P5C_reductase"/>
    <property type="match status" value="1"/>
</dbReference>
<proteinExistence type="inferred from homology"/>
<evidence type="ECO:0000259" key="7">
    <source>
        <dbReference type="Pfam" id="PF14748"/>
    </source>
</evidence>
<evidence type="ECO:0000256" key="2">
    <source>
        <dbReference type="ARBA" id="ARBA00022857"/>
    </source>
</evidence>
<comment type="catalytic activity">
    <reaction evidence="4">
        <text>L-proline + NAD(+) = (S)-1-pyrroline-5-carboxylate + NADH + 2 H(+)</text>
        <dbReference type="Rhea" id="RHEA:14105"/>
        <dbReference type="ChEBI" id="CHEBI:15378"/>
        <dbReference type="ChEBI" id="CHEBI:17388"/>
        <dbReference type="ChEBI" id="CHEBI:57540"/>
        <dbReference type="ChEBI" id="CHEBI:57945"/>
        <dbReference type="ChEBI" id="CHEBI:60039"/>
        <dbReference type="EC" id="1.5.1.2"/>
    </reaction>
</comment>